<dbReference type="VEuPathDB" id="TriTrypDB:C3747_10g289"/>
<evidence type="ECO:0000256" key="3">
    <source>
        <dbReference type="ARBA" id="ARBA00022837"/>
    </source>
</evidence>
<comment type="caution">
    <text evidence="4">The sequence shown here is derived from an EMBL/GenBank/DDBJ whole genome shotgun (WGS) entry which is preliminary data.</text>
</comment>
<dbReference type="InterPro" id="IPR051581">
    <property type="entry name" value="Ca-bind"/>
</dbReference>
<dbReference type="VEuPathDB" id="TriTrypDB:ECC02_008183"/>
<evidence type="ECO:0000256" key="1">
    <source>
        <dbReference type="ARBA" id="ARBA00022723"/>
    </source>
</evidence>
<evidence type="ECO:0000313" key="4">
    <source>
        <dbReference type="EMBL" id="PWV00555.1"/>
    </source>
</evidence>
<gene>
    <name evidence="4" type="ORF">C4B63_6g576</name>
</gene>
<reference evidence="4 5" key="1">
    <citation type="journal article" date="2018" name="Microb. Genom.">
        <title>Expanding an expanded genome: long-read sequencing of Trypanosoma cruzi.</title>
        <authorList>
            <person name="Berna L."/>
            <person name="Rodriguez M."/>
            <person name="Chiribao M.L."/>
            <person name="Parodi-Talice A."/>
            <person name="Pita S."/>
            <person name="Rijo G."/>
            <person name="Alvarez-Valin F."/>
            <person name="Robello C."/>
        </authorList>
    </citation>
    <scope>NUCLEOTIDE SEQUENCE [LARGE SCALE GENOMIC DNA]</scope>
    <source>
        <strain evidence="4 5">Dm28c</strain>
    </source>
</reference>
<dbReference type="VEuPathDB" id="TriTrypDB:TcBrA4_0079890"/>
<dbReference type="GO" id="GO:0046872">
    <property type="term" value="F:metal ion binding"/>
    <property type="evidence" value="ECO:0007669"/>
    <property type="project" value="UniProtKB-KW"/>
</dbReference>
<dbReference type="VEuPathDB" id="TriTrypDB:Tc_MARK_1201"/>
<dbReference type="VEuPathDB" id="TriTrypDB:TcCL_NonESM05821"/>
<dbReference type="VEuPathDB" id="TriTrypDB:TCDM_14193"/>
<dbReference type="PANTHER" id="PTHR34524:SF10">
    <property type="entry name" value="EF-HAND DOMAIN-CONTAINING PROTEIN"/>
    <property type="match status" value="1"/>
</dbReference>
<name>A0A2V2VWT5_TRYCR</name>
<dbReference type="Proteomes" id="UP000246121">
    <property type="component" value="Unassembled WGS sequence"/>
</dbReference>
<dbReference type="PANTHER" id="PTHR34524">
    <property type="entry name" value="CALCYPHOSIN"/>
    <property type="match status" value="1"/>
</dbReference>
<keyword evidence="2" id="KW-0677">Repeat</keyword>
<evidence type="ECO:0008006" key="6">
    <source>
        <dbReference type="Google" id="ProtNLM"/>
    </source>
</evidence>
<accession>A0A2V2VWT5</accession>
<dbReference type="VEuPathDB" id="TriTrypDB:TcYC6_0013730"/>
<evidence type="ECO:0000256" key="2">
    <source>
        <dbReference type="ARBA" id="ARBA00022737"/>
    </source>
</evidence>
<keyword evidence="1" id="KW-0479">Metal-binding</keyword>
<dbReference type="InterPro" id="IPR011992">
    <property type="entry name" value="EF-hand-dom_pair"/>
</dbReference>
<organism evidence="4 5">
    <name type="scientific">Trypanosoma cruzi</name>
    <dbReference type="NCBI Taxonomy" id="5693"/>
    <lineage>
        <taxon>Eukaryota</taxon>
        <taxon>Discoba</taxon>
        <taxon>Euglenozoa</taxon>
        <taxon>Kinetoplastea</taxon>
        <taxon>Metakinetoplastina</taxon>
        <taxon>Trypanosomatida</taxon>
        <taxon>Trypanosomatidae</taxon>
        <taxon>Trypanosoma</taxon>
        <taxon>Schizotrypanum</taxon>
    </lineage>
</organism>
<dbReference type="VEuPathDB" id="TriTrypDB:TcCLB.507817.40"/>
<dbReference type="SUPFAM" id="SSF47473">
    <property type="entry name" value="EF-hand"/>
    <property type="match status" value="1"/>
</dbReference>
<dbReference type="VEuPathDB" id="TriTrypDB:C4B63_6g576"/>
<dbReference type="EMBL" id="PRFA01000006">
    <property type="protein sequence ID" value="PWV00555.1"/>
    <property type="molecule type" value="Genomic_DNA"/>
</dbReference>
<sequence>MEALVAKAVERLGKKKLWLVVHTLRRMNAADCTIAGVREALRGIRLYVEDDKFAEVAAQFVGKNGATFNVAAFVQAFLATLPPRRQYAVSLVMRKLDPESSGFVSFDTLREMYDVMRHPLVLKRADPSELVDEFIADFEEAREEDGITTDELAAYYVGISHTTLHDEDFELRCIRSFSLDRPRAQLDAESSTSHTGRLRSRTLSTYNAAKHPLYETTSMGYGKDCEKVKYDGKFSLKHCFTKHAPMQRGGGATSMNM</sequence>
<protein>
    <recommendedName>
        <fullName evidence="6">EF-hand domain-containing protein</fullName>
    </recommendedName>
</protein>
<proteinExistence type="predicted"/>
<keyword evidence="3" id="KW-0106">Calcium</keyword>
<dbReference type="VEuPathDB" id="TriTrypDB:TcCLB.509471.40"/>
<dbReference type="Gene3D" id="1.10.238.10">
    <property type="entry name" value="EF-hand"/>
    <property type="match status" value="1"/>
</dbReference>
<dbReference type="VEuPathDB" id="TriTrypDB:TCSYLVIO_002492"/>
<evidence type="ECO:0000313" key="5">
    <source>
        <dbReference type="Proteomes" id="UP000246121"/>
    </source>
</evidence>
<dbReference type="VEuPathDB" id="TriTrypDB:BCY84_17887"/>
<dbReference type="VEuPathDB" id="TriTrypDB:TcG_07792"/>
<dbReference type="AlphaFoldDB" id="A0A2V2VWT5"/>